<evidence type="ECO:0000313" key="2">
    <source>
        <dbReference type="Proteomes" id="UP000039865"/>
    </source>
</evidence>
<organism evidence="1 2">
    <name type="scientific">Stylonychia lemnae</name>
    <name type="common">Ciliate</name>
    <dbReference type="NCBI Taxonomy" id="5949"/>
    <lineage>
        <taxon>Eukaryota</taxon>
        <taxon>Sar</taxon>
        <taxon>Alveolata</taxon>
        <taxon>Ciliophora</taxon>
        <taxon>Intramacronucleata</taxon>
        <taxon>Spirotrichea</taxon>
        <taxon>Stichotrichia</taxon>
        <taxon>Sporadotrichida</taxon>
        <taxon>Oxytrichidae</taxon>
        <taxon>Stylonychinae</taxon>
        <taxon>Stylonychia</taxon>
    </lineage>
</organism>
<dbReference type="Proteomes" id="UP000039865">
    <property type="component" value="Unassembled WGS sequence"/>
</dbReference>
<dbReference type="EMBL" id="CCKQ01005371">
    <property type="protein sequence ID" value="CDW76582.1"/>
    <property type="molecule type" value="Genomic_DNA"/>
</dbReference>
<reference evidence="1 2" key="1">
    <citation type="submission" date="2014-06" db="EMBL/GenBank/DDBJ databases">
        <authorList>
            <person name="Swart Estienne"/>
        </authorList>
    </citation>
    <scope>NUCLEOTIDE SEQUENCE [LARGE SCALE GENOMIC DNA]</scope>
    <source>
        <strain evidence="1 2">130c</strain>
    </source>
</reference>
<accession>A0A078A343</accession>
<name>A0A078A343_STYLE</name>
<dbReference type="InParanoid" id="A0A078A343"/>
<keyword evidence="2" id="KW-1185">Reference proteome</keyword>
<sequence>MIQDRGIIYKTNGTGRDTYIFNDNGGFSLQYQPNSYDKPGTFLPNVLKRQNEKSPVIHSRAVNYRHDGSGRDSYIITGNGGYQNSGKHSEFREAFKQSLRSYERNDFYLQKRKSSNFKPNSTHMLSLKNILSQNNIIIEDIKNENKQYENIHLESPQMKDTLKSNTQMILQKNLSMPRNVNKEMSMTQTYFKNQGLYTQSFNQSRNSLAAATIVQDNPKQSQINRLATYQKTLNLRLSQPRIKSDDSFVASPEKSKENFKIQEEMSKKNLKLKKINIEERQELYKKYLEKVQNSRQGSPVDGISQKISDTQVNLLNNLN</sequence>
<dbReference type="OrthoDB" id="311825at2759"/>
<gene>
    <name evidence="1" type="primary">Contig15245.g16251</name>
    <name evidence="1" type="ORF">STYLEM_5542</name>
</gene>
<protein>
    <submittedName>
        <fullName evidence="1">Uncharacterized protein</fullName>
    </submittedName>
</protein>
<proteinExistence type="predicted"/>
<evidence type="ECO:0000313" key="1">
    <source>
        <dbReference type="EMBL" id="CDW76582.1"/>
    </source>
</evidence>
<dbReference type="AlphaFoldDB" id="A0A078A343"/>